<reference evidence="2" key="1">
    <citation type="submission" date="2018-01" db="EMBL/GenBank/DDBJ databases">
        <title>An insight into the sialome of Amazonian anophelines.</title>
        <authorList>
            <person name="Ribeiro J.M."/>
            <person name="Scarpassa V."/>
            <person name="Calvo E."/>
        </authorList>
    </citation>
    <scope>NUCLEOTIDE SEQUENCE</scope>
    <source>
        <tissue evidence="2">Salivary glands</tissue>
    </source>
</reference>
<protein>
    <submittedName>
        <fullName evidence="2">Putative secreted protein</fullName>
    </submittedName>
</protein>
<organism evidence="2">
    <name type="scientific">Anopheles marajoara</name>
    <dbReference type="NCBI Taxonomy" id="58244"/>
    <lineage>
        <taxon>Eukaryota</taxon>
        <taxon>Metazoa</taxon>
        <taxon>Ecdysozoa</taxon>
        <taxon>Arthropoda</taxon>
        <taxon>Hexapoda</taxon>
        <taxon>Insecta</taxon>
        <taxon>Pterygota</taxon>
        <taxon>Neoptera</taxon>
        <taxon>Endopterygota</taxon>
        <taxon>Diptera</taxon>
        <taxon>Nematocera</taxon>
        <taxon>Culicoidea</taxon>
        <taxon>Culicidae</taxon>
        <taxon>Anophelinae</taxon>
        <taxon>Anopheles</taxon>
    </lineage>
</organism>
<name>A0A2M4C881_9DIPT</name>
<proteinExistence type="predicted"/>
<dbReference type="EMBL" id="GGFJ01012369">
    <property type="protein sequence ID" value="MBW61510.1"/>
    <property type="molecule type" value="Transcribed_RNA"/>
</dbReference>
<evidence type="ECO:0000313" key="2">
    <source>
        <dbReference type="EMBL" id="MBW61510.1"/>
    </source>
</evidence>
<evidence type="ECO:0000256" key="1">
    <source>
        <dbReference type="SAM" id="SignalP"/>
    </source>
</evidence>
<keyword evidence="1" id="KW-0732">Signal</keyword>
<feature type="signal peptide" evidence="1">
    <location>
        <begin position="1"/>
        <end position="33"/>
    </location>
</feature>
<dbReference type="AlphaFoldDB" id="A0A2M4C881"/>
<feature type="chain" id="PRO_5014779224" evidence="1">
    <location>
        <begin position="34"/>
        <end position="107"/>
    </location>
</feature>
<sequence length="107" mass="11799">MIWQGGGPQRRRRRRRQLLLFFLPLLHHHRGGTTPKHFHFTGCGPESVCKKVKMLSSAGIAFSVPFANRSSSSSVLLSLLLPLVPPDSGAPVDTAGLRRLQKPTIGY</sequence>
<accession>A0A2M4C881</accession>